<keyword evidence="4" id="KW-1185">Reference proteome</keyword>
<reference evidence="3" key="2">
    <citation type="submission" date="2021-05" db="UniProtKB">
        <authorList>
            <consortium name="EnsemblPlants"/>
        </authorList>
    </citation>
    <scope>IDENTIFICATION</scope>
    <source>
        <strain evidence="3">subsp. malaccensis</strain>
    </source>
</reference>
<dbReference type="InParanoid" id="A0A804KT16"/>
<dbReference type="Proteomes" id="UP000012960">
    <property type="component" value="Unplaced"/>
</dbReference>
<organism evidence="3 4">
    <name type="scientific">Musa acuminata subsp. malaccensis</name>
    <name type="common">Wild banana</name>
    <name type="synonym">Musa malaccensis</name>
    <dbReference type="NCBI Taxonomy" id="214687"/>
    <lineage>
        <taxon>Eukaryota</taxon>
        <taxon>Viridiplantae</taxon>
        <taxon>Streptophyta</taxon>
        <taxon>Embryophyta</taxon>
        <taxon>Tracheophyta</taxon>
        <taxon>Spermatophyta</taxon>
        <taxon>Magnoliopsida</taxon>
        <taxon>Liliopsida</taxon>
        <taxon>Zingiberales</taxon>
        <taxon>Musaceae</taxon>
        <taxon>Musa</taxon>
    </lineage>
</organism>
<dbReference type="PANTHER" id="PTHR33356">
    <property type="entry name" value="TIP41-LIKE PROTEIN"/>
    <property type="match status" value="1"/>
</dbReference>
<feature type="region of interest" description="Disordered" evidence="1">
    <location>
        <begin position="270"/>
        <end position="289"/>
    </location>
</feature>
<dbReference type="EnsemblPlants" id="Ma10_t05810.1">
    <property type="protein sequence ID" value="Ma10_p05810.1"/>
    <property type="gene ID" value="Ma10_g05810"/>
</dbReference>
<dbReference type="OrthoDB" id="747893at2759"/>
<dbReference type="EMBL" id="HG996476">
    <property type="protein sequence ID" value="CAG1852552.1"/>
    <property type="molecule type" value="Genomic_DNA"/>
</dbReference>
<protein>
    <submittedName>
        <fullName evidence="2">(wild Malaysian banana) hypothetical protein</fullName>
    </submittedName>
</protein>
<dbReference type="AlphaFoldDB" id="A0A804KT16"/>
<gene>
    <name evidence="2" type="ORF">GSMUA_307780.1</name>
</gene>
<feature type="region of interest" description="Disordered" evidence="1">
    <location>
        <begin position="88"/>
        <end position="133"/>
    </location>
</feature>
<dbReference type="Gramene" id="Ma10_t05810.1">
    <property type="protein sequence ID" value="Ma10_p05810.1"/>
    <property type="gene ID" value="Ma10_g05810"/>
</dbReference>
<evidence type="ECO:0000313" key="4">
    <source>
        <dbReference type="Proteomes" id="UP000012960"/>
    </source>
</evidence>
<reference evidence="2" key="1">
    <citation type="submission" date="2021-03" db="EMBL/GenBank/DDBJ databases">
        <authorList>
            <consortium name="Genoscope - CEA"/>
            <person name="William W."/>
        </authorList>
    </citation>
    <scope>NUCLEOTIDE SEQUENCE</scope>
    <source>
        <strain evidence="2">Doubled-haploid Pahang</strain>
    </source>
</reference>
<dbReference type="FunCoup" id="A0A804KT16">
    <property type="interactions" value="1516"/>
</dbReference>
<evidence type="ECO:0000313" key="2">
    <source>
        <dbReference type="EMBL" id="CAG1852552.1"/>
    </source>
</evidence>
<accession>A0A804KT16</accession>
<feature type="region of interest" description="Disordered" evidence="1">
    <location>
        <begin position="231"/>
        <end position="263"/>
    </location>
</feature>
<evidence type="ECO:0000313" key="3">
    <source>
        <dbReference type="EnsemblPlants" id="Ma10_p05810.1"/>
    </source>
</evidence>
<dbReference type="PANTHER" id="PTHR33356:SF5">
    <property type="entry name" value="TIP41-LIKE PROTEIN"/>
    <property type="match status" value="1"/>
</dbReference>
<name>A0A804KT16_MUSAM</name>
<evidence type="ECO:0000256" key="1">
    <source>
        <dbReference type="SAM" id="MobiDB-lite"/>
    </source>
</evidence>
<feature type="compositionally biased region" description="Polar residues" evidence="1">
    <location>
        <begin position="100"/>
        <end position="124"/>
    </location>
</feature>
<dbReference type="OMA" id="ADEVNWK"/>
<sequence length="377" mass="40743">MAKSYGDGDIWLPPEFLCADFFREGGERCEAGFAGACIPCEFGLGSNPESPVESATTGTESDEEVYMKAITQQMARFFLRNDDKDASVTAPSRAKAMARSPQSAPCTRSSSNKGGSVNGPTLVSSPPLEQRSEETCDLLDEAPGQMMRLRRFGDLALCDRRILGPLMKQSPAMSTACKSANAGYYDLGPVLTHRQLQAAHFHHLKRQQAAKQRLSAAWGRQCKARDSSVGYAESRCGRPPDPSATACPPLRKPQHPPPGSGMRAVFLNSSGSRKESAGTGVFLPGTASNKLAPRKKTGCSTVLVPDRVVRVLNLRLEDFAAQPRFPGGFVLTHEALLGRSSAALSHQKKNRHLNCQPPTAVAEAAADEIRLPRDWSY</sequence>
<proteinExistence type="predicted"/>